<evidence type="ECO:0000313" key="2">
    <source>
        <dbReference type="EMBL" id="GMF21931.1"/>
    </source>
</evidence>
<feature type="region of interest" description="Disordered" evidence="1">
    <location>
        <begin position="141"/>
        <end position="185"/>
    </location>
</feature>
<evidence type="ECO:0000313" key="3">
    <source>
        <dbReference type="Proteomes" id="UP001165121"/>
    </source>
</evidence>
<feature type="compositionally biased region" description="Basic and acidic residues" evidence="1">
    <location>
        <begin position="331"/>
        <end position="341"/>
    </location>
</feature>
<protein>
    <submittedName>
        <fullName evidence="2">Unnamed protein product</fullName>
    </submittedName>
</protein>
<dbReference type="Proteomes" id="UP001165121">
    <property type="component" value="Unassembled WGS sequence"/>
</dbReference>
<dbReference type="AlphaFoldDB" id="A0A9W6TYU6"/>
<feature type="compositionally biased region" description="Acidic residues" evidence="1">
    <location>
        <begin position="459"/>
        <end position="476"/>
    </location>
</feature>
<feature type="compositionally biased region" description="Acidic residues" evidence="1">
    <location>
        <begin position="428"/>
        <end position="438"/>
    </location>
</feature>
<feature type="compositionally biased region" description="Basic and acidic residues" evidence="1">
    <location>
        <begin position="498"/>
        <end position="512"/>
    </location>
</feature>
<gene>
    <name evidence="2" type="ORF">Pfra01_000307200</name>
</gene>
<sequence>MHHIRSRSTSRLDPNLEHLDLASPHIITIHRYCPTIVNFAFYQPREQTPSLVNMAKTRDATKETILWCLRARLARKSSAAPAEADTVLRAQVDFYTDLREALNVNTTNFEAIDTVAIALLASESQDLPSLAETVTLLSSPSSIQQGQASPHELFVPPSSPSNSQGKRPATKAKTDEPLPVKKQRKTKAWKQPYQFELPDAYPSQIKRDIERPVKLADDPGKTPHRLAYPWTRQRAWYDPEEYPDLYLGHWRFWMKNRLTFFACALYVPSHKSGACRKQKSTAIQARLIFLGMNIMTFGYYGFLDRFENPMHDNLMWLGGKDAFFGSESQRGHFDTGADRPGHSSQALGPTRPEHLRLRTEALTRIAIDISSAEPPNVSWVGNKSSGVWKRLLSDPVLHAEQIKIAKQLRAGTYACPGEVKSYKSFEHGEDDSDFEDETGSYTILPPTPPVNGEYPVASSDEEQERDDDEEVDDELEEKQRPDESDNGDQDEDQDEARDDDKHASDVDKKDDAGTSSKSK</sequence>
<name>A0A9W6TYU6_9STRA</name>
<feature type="region of interest" description="Disordered" evidence="1">
    <location>
        <begin position="424"/>
        <end position="519"/>
    </location>
</feature>
<feature type="region of interest" description="Disordered" evidence="1">
    <location>
        <begin position="331"/>
        <end position="351"/>
    </location>
</feature>
<accession>A0A9W6TYU6</accession>
<proteinExistence type="predicted"/>
<comment type="caution">
    <text evidence="2">The sequence shown here is derived from an EMBL/GenBank/DDBJ whole genome shotgun (WGS) entry which is preliminary data.</text>
</comment>
<keyword evidence="3" id="KW-1185">Reference proteome</keyword>
<organism evidence="2 3">
    <name type="scientific">Phytophthora fragariaefolia</name>
    <dbReference type="NCBI Taxonomy" id="1490495"/>
    <lineage>
        <taxon>Eukaryota</taxon>
        <taxon>Sar</taxon>
        <taxon>Stramenopiles</taxon>
        <taxon>Oomycota</taxon>
        <taxon>Peronosporomycetes</taxon>
        <taxon>Peronosporales</taxon>
        <taxon>Peronosporaceae</taxon>
        <taxon>Phytophthora</taxon>
    </lineage>
</organism>
<reference evidence="2" key="1">
    <citation type="submission" date="2023-04" db="EMBL/GenBank/DDBJ databases">
        <title>Phytophthora fragariaefolia NBRC 109709.</title>
        <authorList>
            <person name="Ichikawa N."/>
            <person name="Sato H."/>
            <person name="Tonouchi N."/>
        </authorList>
    </citation>
    <scope>NUCLEOTIDE SEQUENCE</scope>
    <source>
        <strain evidence="2">NBRC 109709</strain>
    </source>
</reference>
<dbReference type="OrthoDB" id="121571at2759"/>
<evidence type="ECO:0000256" key="1">
    <source>
        <dbReference type="SAM" id="MobiDB-lite"/>
    </source>
</evidence>
<feature type="compositionally biased region" description="Acidic residues" evidence="1">
    <location>
        <begin position="484"/>
        <end position="497"/>
    </location>
</feature>
<dbReference type="EMBL" id="BSXT01000241">
    <property type="protein sequence ID" value="GMF21931.1"/>
    <property type="molecule type" value="Genomic_DNA"/>
</dbReference>